<dbReference type="EMBL" id="CAKMRJ010000002">
    <property type="protein sequence ID" value="CAH1416120.1"/>
    <property type="molecule type" value="Genomic_DNA"/>
</dbReference>
<reference evidence="1 2" key="1">
    <citation type="submission" date="2022-01" db="EMBL/GenBank/DDBJ databases">
        <authorList>
            <person name="Xiong W."/>
            <person name="Schranz E."/>
        </authorList>
    </citation>
    <scope>NUCLEOTIDE SEQUENCE [LARGE SCALE GENOMIC DNA]</scope>
</reference>
<proteinExistence type="predicted"/>
<dbReference type="Proteomes" id="UP001157418">
    <property type="component" value="Unassembled WGS sequence"/>
</dbReference>
<accession>A0AAU9LQD5</accession>
<organism evidence="1 2">
    <name type="scientific">Lactuca virosa</name>
    <dbReference type="NCBI Taxonomy" id="75947"/>
    <lineage>
        <taxon>Eukaryota</taxon>
        <taxon>Viridiplantae</taxon>
        <taxon>Streptophyta</taxon>
        <taxon>Embryophyta</taxon>
        <taxon>Tracheophyta</taxon>
        <taxon>Spermatophyta</taxon>
        <taxon>Magnoliopsida</taxon>
        <taxon>eudicotyledons</taxon>
        <taxon>Gunneridae</taxon>
        <taxon>Pentapetalae</taxon>
        <taxon>asterids</taxon>
        <taxon>campanulids</taxon>
        <taxon>Asterales</taxon>
        <taxon>Asteraceae</taxon>
        <taxon>Cichorioideae</taxon>
        <taxon>Cichorieae</taxon>
        <taxon>Lactucinae</taxon>
        <taxon>Lactuca</taxon>
    </lineage>
</organism>
<evidence type="ECO:0000313" key="2">
    <source>
        <dbReference type="Proteomes" id="UP001157418"/>
    </source>
</evidence>
<sequence>MNYNSTSRTFNPVLPLPPTWSGSAAAGYTLCPPLLLLAQSASAASSDFFLGDFLALQFGLRKGYTETLKGIEVRRIESFKLVATVVFVCVFFFHKRLLCSFEGATYFATARKL</sequence>
<dbReference type="AlphaFoldDB" id="A0AAU9LQD5"/>
<evidence type="ECO:0000313" key="1">
    <source>
        <dbReference type="EMBL" id="CAH1416120.1"/>
    </source>
</evidence>
<gene>
    <name evidence="1" type="ORF">LVIROSA_LOCUS3907</name>
</gene>
<comment type="caution">
    <text evidence="1">The sequence shown here is derived from an EMBL/GenBank/DDBJ whole genome shotgun (WGS) entry which is preliminary data.</text>
</comment>
<protein>
    <submittedName>
        <fullName evidence="1">Uncharacterized protein</fullName>
    </submittedName>
</protein>
<name>A0AAU9LQD5_9ASTR</name>
<keyword evidence="2" id="KW-1185">Reference proteome</keyword>